<dbReference type="Proteomes" id="UP000247498">
    <property type="component" value="Unassembled WGS sequence"/>
</dbReference>
<reference evidence="2 3" key="1">
    <citation type="journal article" date="2018" name="Sci. Rep.">
        <title>Raphidocelis subcapitata (=Pseudokirchneriella subcapitata) provides an insight into genome evolution and environmental adaptations in the Sphaeropleales.</title>
        <authorList>
            <person name="Suzuki S."/>
            <person name="Yamaguchi H."/>
            <person name="Nakajima N."/>
            <person name="Kawachi M."/>
        </authorList>
    </citation>
    <scope>NUCLEOTIDE SEQUENCE [LARGE SCALE GENOMIC DNA]</scope>
    <source>
        <strain evidence="2 3">NIES-35</strain>
    </source>
</reference>
<feature type="compositionally biased region" description="Low complexity" evidence="1">
    <location>
        <begin position="91"/>
        <end position="100"/>
    </location>
</feature>
<dbReference type="InParanoid" id="A0A2V0NYD1"/>
<evidence type="ECO:0000256" key="1">
    <source>
        <dbReference type="SAM" id="MobiDB-lite"/>
    </source>
</evidence>
<dbReference type="EMBL" id="BDRX01000031">
    <property type="protein sequence ID" value="GBF92339.1"/>
    <property type="molecule type" value="Genomic_DNA"/>
</dbReference>
<evidence type="ECO:0000313" key="2">
    <source>
        <dbReference type="EMBL" id="GBF92339.1"/>
    </source>
</evidence>
<sequence>MHVRMRAPQRTHTHTPPSLPSALRRGAFSLRAALRRARAAAAASAAVLRSSQAPPFFGRPQRAPGHCARAAGPDVGARRLALAAAPLPTTTPLPSFVGAPRPSPPPPRRGAAAGGICAIRFALLWRAAHRLN</sequence>
<feature type="region of interest" description="Disordered" evidence="1">
    <location>
        <begin position="91"/>
        <end position="111"/>
    </location>
</feature>
<feature type="compositionally biased region" description="Basic residues" evidence="1">
    <location>
        <begin position="1"/>
        <end position="13"/>
    </location>
</feature>
<proteinExistence type="predicted"/>
<keyword evidence="3" id="KW-1185">Reference proteome</keyword>
<comment type="caution">
    <text evidence="2">The sequence shown here is derived from an EMBL/GenBank/DDBJ whole genome shotgun (WGS) entry which is preliminary data.</text>
</comment>
<dbReference type="AlphaFoldDB" id="A0A2V0NYD1"/>
<feature type="region of interest" description="Disordered" evidence="1">
    <location>
        <begin position="1"/>
        <end position="23"/>
    </location>
</feature>
<organism evidence="2 3">
    <name type="scientific">Raphidocelis subcapitata</name>
    <dbReference type="NCBI Taxonomy" id="307507"/>
    <lineage>
        <taxon>Eukaryota</taxon>
        <taxon>Viridiplantae</taxon>
        <taxon>Chlorophyta</taxon>
        <taxon>core chlorophytes</taxon>
        <taxon>Chlorophyceae</taxon>
        <taxon>CS clade</taxon>
        <taxon>Sphaeropleales</taxon>
        <taxon>Selenastraceae</taxon>
        <taxon>Raphidocelis</taxon>
    </lineage>
</organism>
<gene>
    <name evidence="2" type="ORF">Rsub_05541</name>
</gene>
<evidence type="ECO:0000313" key="3">
    <source>
        <dbReference type="Proteomes" id="UP000247498"/>
    </source>
</evidence>
<protein>
    <submittedName>
        <fullName evidence="2">Uncharacterized protein</fullName>
    </submittedName>
</protein>
<accession>A0A2V0NYD1</accession>
<name>A0A2V0NYD1_9CHLO</name>